<protein>
    <recommendedName>
        <fullName evidence="4">Secreted protein</fullName>
    </recommendedName>
</protein>
<organism evidence="2 3">
    <name type="scientific">Streptomyces lividans TK24</name>
    <dbReference type="NCBI Taxonomy" id="457428"/>
    <lineage>
        <taxon>Bacteria</taxon>
        <taxon>Bacillati</taxon>
        <taxon>Actinomycetota</taxon>
        <taxon>Actinomycetes</taxon>
        <taxon>Kitasatosporales</taxon>
        <taxon>Streptomycetaceae</taxon>
        <taxon>Streptomyces</taxon>
    </lineage>
</organism>
<name>A0ABX6TUK2_STRLI</name>
<sequence length="68" mass="7141">MVRQNRRTRNVAQSTAGRRGSSCRGGGTTATMALNGFVVFSRGSFVPLGTPARSSLRAVGAPSRVSWS</sequence>
<keyword evidence="3" id="KW-1185">Reference proteome</keyword>
<proteinExistence type="predicted"/>
<gene>
    <name evidence="2" type="ORF">SLIV_29953</name>
</gene>
<evidence type="ECO:0008006" key="4">
    <source>
        <dbReference type="Google" id="ProtNLM"/>
    </source>
</evidence>
<evidence type="ECO:0000313" key="3">
    <source>
        <dbReference type="Proteomes" id="UP000028682"/>
    </source>
</evidence>
<evidence type="ECO:0000313" key="2">
    <source>
        <dbReference type="EMBL" id="QNR95654.1"/>
    </source>
</evidence>
<feature type="region of interest" description="Disordered" evidence="1">
    <location>
        <begin position="1"/>
        <end position="27"/>
    </location>
</feature>
<accession>A0ABX6TUK2</accession>
<dbReference type="Proteomes" id="UP000028682">
    <property type="component" value="Chromosome"/>
</dbReference>
<evidence type="ECO:0000256" key="1">
    <source>
        <dbReference type="SAM" id="MobiDB-lite"/>
    </source>
</evidence>
<reference evidence="3" key="1">
    <citation type="submission" date="2014-08" db="EMBL/GenBank/DDBJ databases">
        <title>Complete genome sequence of Streptomyces lividans TK24.</title>
        <authorList>
            <consortium name="StrepSynth"/>
            <person name="Ruckert C."/>
            <person name="Fridjonson O.H."/>
            <person name="Lambert C."/>
            <person name="van Wezel G.P."/>
            <person name="Bernaerts K."/>
            <person name="Anne J."/>
            <person name="Economou A."/>
            <person name="Kalinowski J."/>
        </authorList>
    </citation>
    <scope>NUCLEOTIDE SEQUENCE [LARGE SCALE GENOMIC DNA]</scope>
    <source>
        <strain evidence="3">TK24</strain>
    </source>
</reference>
<dbReference type="EMBL" id="CP009124">
    <property type="protein sequence ID" value="QNR95654.1"/>
    <property type="molecule type" value="Genomic_DNA"/>
</dbReference>